<proteinExistence type="inferred from homology"/>
<keyword evidence="3" id="KW-0560">Oxidoreductase</keyword>
<reference evidence="6" key="1">
    <citation type="submission" date="2015-08" db="EMBL/GenBank/DDBJ databases">
        <title>Complete DNA Sequence of Pseudomonas syringae pv. actinidiae, the Causal Agent of Kiwifruit Canker Disease.</title>
        <authorList>
            <person name="Rikkerink E.H.A."/>
            <person name="Fineran P.C."/>
        </authorList>
    </citation>
    <scope>NUCLEOTIDE SEQUENCE</scope>
    <source>
        <strain evidence="6">DSM 13666</strain>
    </source>
</reference>
<dbReference type="PATRIC" id="fig|136160.3.peg.4204"/>
<feature type="domain" description="Enoyl reductase (ER)" evidence="5">
    <location>
        <begin position="7"/>
        <end position="325"/>
    </location>
</feature>
<sequence length="333" mass="36491">MWSLYINNPSELELKEFQSEQSVKDNEVRIKPIYGGICGSDISVFKGRLPHATYPIRPGHELVGTIIDAGEKVEYEIGTRVVVGPNTFCGTCEYCSKGQTNICLNKESLGVNRDGGFSEEFVIPSRFVLPVPDHLLDELAVLIEPFSVVVHALDKVNIAEGTRIAIIGCGTEGMLAVALAHYLGATITAVDVNTEKLKKVEESFLGVVSSLPSEMKDDYFDVVIEAAGVESAVIQAVDVVKPGGDVVLVGMATEATLPIVRIVRKEVTIHGSIIYNFPDDFQKSINFLSEECFNAKPVISKVFPFREYVKAYNEAVSGRHGKIILDFREECSE</sequence>
<dbReference type="InterPro" id="IPR020843">
    <property type="entry name" value="ER"/>
</dbReference>
<dbReference type="GO" id="GO:0008270">
    <property type="term" value="F:zinc ion binding"/>
    <property type="evidence" value="ECO:0007669"/>
    <property type="project" value="InterPro"/>
</dbReference>
<dbReference type="PANTHER" id="PTHR43401:SF2">
    <property type="entry name" value="L-THREONINE 3-DEHYDROGENASE"/>
    <property type="match status" value="1"/>
</dbReference>
<dbReference type="Pfam" id="PF00107">
    <property type="entry name" value="ADH_zinc_N"/>
    <property type="match status" value="1"/>
</dbReference>
<evidence type="ECO:0000256" key="1">
    <source>
        <dbReference type="ARBA" id="ARBA00022723"/>
    </source>
</evidence>
<dbReference type="SMART" id="SM00829">
    <property type="entry name" value="PKS_ER"/>
    <property type="match status" value="1"/>
</dbReference>
<comment type="cofactor">
    <cofactor evidence="4">
        <name>Zn(2+)</name>
        <dbReference type="ChEBI" id="CHEBI:29105"/>
    </cofactor>
</comment>
<organism evidence="6">
    <name type="scientific">Halalkalibacterium halodurans</name>
    <name type="common">Bacillus halodurans</name>
    <dbReference type="NCBI Taxonomy" id="86665"/>
    <lineage>
        <taxon>Bacteria</taxon>
        <taxon>Bacillati</taxon>
        <taxon>Bacillota</taxon>
        <taxon>Bacilli</taxon>
        <taxon>Bacillales</taxon>
        <taxon>Bacillaceae</taxon>
        <taxon>Halalkalibacterium (ex Joshi et al. 2022)</taxon>
    </lineage>
</organism>
<gene>
    <name evidence="6" type="ORF">AMD02_16260</name>
</gene>
<dbReference type="Gene3D" id="3.40.50.720">
    <property type="entry name" value="NAD(P)-binding Rossmann-like Domain"/>
    <property type="match status" value="1"/>
</dbReference>
<evidence type="ECO:0000256" key="3">
    <source>
        <dbReference type="ARBA" id="ARBA00023002"/>
    </source>
</evidence>
<dbReference type="SUPFAM" id="SSF51735">
    <property type="entry name" value="NAD(P)-binding Rossmann-fold domains"/>
    <property type="match status" value="1"/>
</dbReference>
<keyword evidence="1 4" id="KW-0479">Metal-binding</keyword>
<dbReference type="RefSeq" id="WP_053432159.1">
    <property type="nucleotide sequence ID" value="NZ_CP040441.1"/>
</dbReference>
<dbReference type="PANTHER" id="PTHR43401">
    <property type="entry name" value="L-THREONINE 3-DEHYDROGENASE"/>
    <property type="match status" value="1"/>
</dbReference>
<dbReference type="AlphaFoldDB" id="A0A0M0KDL1"/>
<evidence type="ECO:0000256" key="2">
    <source>
        <dbReference type="ARBA" id="ARBA00022833"/>
    </source>
</evidence>
<dbReference type="GeneID" id="87595985"/>
<accession>A0A0M0KDL1</accession>
<dbReference type="SUPFAM" id="SSF50129">
    <property type="entry name" value="GroES-like"/>
    <property type="match status" value="1"/>
</dbReference>
<dbReference type="GO" id="GO:0016491">
    <property type="term" value="F:oxidoreductase activity"/>
    <property type="evidence" value="ECO:0007669"/>
    <property type="project" value="UniProtKB-KW"/>
</dbReference>
<evidence type="ECO:0000256" key="4">
    <source>
        <dbReference type="RuleBase" id="RU361277"/>
    </source>
</evidence>
<dbReference type="InterPro" id="IPR036291">
    <property type="entry name" value="NAD(P)-bd_dom_sf"/>
</dbReference>
<evidence type="ECO:0000259" key="5">
    <source>
        <dbReference type="SMART" id="SM00829"/>
    </source>
</evidence>
<dbReference type="InterPro" id="IPR002328">
    <property type="entry name" value="ADH_Zn_CS"/>
</dbReference>
<evidence type="ECO:0000313" key="6">
    <source>
        <dbReference type="EMBL" id="KOO36936.1"/>
    </source>
</evidence>
<dbReference type="PROSITE" id="PS00059">
    <property type="entry name" value="ADH_ZINC"/>
    <property type="match status" value="1"/>
</dbReference>
<comment type="similarity">
    <text evidence="4">Belongs to the zinc-containing alcohol dehydrogenase family.</text>
</comment>
<dbReference type="EMBL" id="LILD01000003">
    <property type="protein sequence ID" value="KOO36936.1"/>
    <property type="molecule type" value="Genomic_DNA"/>
</dbReference>
<dbReference type="InterPro" id="IPR013154">
    <property type="entry name" value="ADH-like_N"/>
</dbReference>
<dbReference type="Gene3D" id="3.90.180.10">
    <property type="entry name" value="Medium-chain alcohol dehydrogenases, catalytic domain"/>
    <property type="match status" value="1"/>
</dbReference>
<name>A0A0M0KDL1_ALKHA</name>
<dbReference type="InterPro" id="IPR050129">
    <property type="entry name" value="Zn_alcohol_dh"/>
</dbReference>
<comment type="caution">
    <text evidence="6">The sequence shown here is derived from an EMBL/GenBank/DDBJ whole genome shotgun (WGS) entry which is preliminary data.</text>
</comment>
<dbReference type="InterPro" id="IPR013149">
    <property type="entry name" value="ADH-like_C"/>
</dbReference>
<keyword evidence="2 4" id="KW-0862">Zinc</keyword>
<protein>
    <submittedName>
        <fullName evidence="6">Sorbitol dehydrogenase</fullName>
    </submittedName>
</protein>
<dbReference type="InterPro" id="IPR011032">
    <property type="entry name" value="GroES-like_sf"/>
</dbReference>
<dbReference type="Pfam" id="PF08240">
    <property type="entry name" value="ADH_N"/>
    <property type="match status" value="1"/>
</dbReference>